<dbReference type="InterPro" id="IPR016039">
    <property type="entry name" value="Thiolase-like"/>
</dbReference>
<dbReference type="Proteomes" id="UP000248592">
    <property type="component" value="Chromosome"/>
</dbReference>
<dbReference type="InterPro" id="IPR000794">
    <property type="entry name" value="Beta-ketoacyl_synthase"/>
</dbReference>
<evidence type="ECO:0000256" key="9">
    <source>
        <dbReference type="ARBA" id="ARBA00023136"/>
    </source>
</evidence>
<evidence type="ECO:0000256" key="5">
    <source>
        <dbReference type="ARBA" id="ARBA00022519"/>
    </source>
</evidence>
<dbReference type="PANTHER" id="PTHR11712:SF352">
    <property type="entry name" value="3-OXOACYL-[ACYL-CARRIER-PROTEIN] SYNTHASE"/>
    <property type="match status" value="1"/>
</dbReference>
<keyword evidence="3" id="KW-0536">Nodulation</keyword>
<dbReference type="Pfam" id="PF02801">
    <property type="entry name" value="Ketoacyl-synt_C"/>
    <property type="match status" value="1"/>
</dbReference>
<evidence type="ECO:0000256" key="2">
    <source>
        <dbReference type="ARBA" id="ARBA00008467"/>
    </source>
</evidence>
<evidence type="ECO:0000256" key="4">
    <source>
        <dbReference type="ARBA" id="ARBA00022475"/>
    </source>
</evidence>
<evidence type="ECO:0000256" key="10">
    <source>
        <dbReference type="ARBA" id="ARBA00037576"/>
    </source>
</evidence>
<evidence type="ECO:0000256" key="13">
    <source>
        <dbReference type="RuleBase" id="RU003694"/>
    </source>
</evidence>
<sequence>MKRRVAITGVGLVDPLGDSIGSFFDRTIRGESSIRHYSTNDIPGSISIPAVHCENFNGDAILGKPRTISMDKFSQMGLVAAFEAWTNAGFDINDKSHKPDIGVSWGTALGGTRIYEQGLKEMWLNGRERLPPLSVVMGMNNACSSHIAIQLGLGNSSLSYTVACSSASAAIGEAYRRIRDGEANVMVAGGSDTPLIYGVIRAWDGMRVLSPGDEKTSPNACRPFDKSRSGLVLGEGAAALILEDWEHAVARNAPIIGELAGYGANCDHANLVKPDSNGQVAAISLALNDAGVTPDDVGYINAHGTATVEGDPSEIEALRRVFGNQAKDLAVSSTKSTHGHLMGASGAIEAVITILSIRNGVVPPTANLKDVDPACEGVRHIKVGDNNKLNLKAAISNSFAFGGSNAVLVFKSV</sequence>
<dbReference type="Pfam" id="PF00109">
    <property type="entry name" value="ketoacyl-synt"/>
    <property type="match status" value="1"/>
</dbReference>
<protein>
    <recommendedName>
        <fullName evidence="11">Nodulation protein E</fullName>
    </recommendedName>
    <alternativeName>
        <fullName evidence="12">Host-specificity of nodulation protein B</fullName>
    </alternativeName>
</protein>
<feature type="domain" description="Ketosynthase family 3 (KS3)" evidence="14">
    <location>
        <begin position="2"/>
        <end position="412"/>
    </location>
</feature>
<gene>
    <name evidence="15" type="ORF">Pas1_07525</name>
</gene>
<dbReference type="SUPFAM" id="SSF53901">
    <property type="entry name" value="Thiolase-like"/>
    <property type="match status" value="2"/>
</dbReference>
<dbReference type="GO" id="GO:0004315">
    <property type="term" value="F:3-oxoacyl-[acyl-carrier-protein] synthase activity"/>
    <property type="evidence" value="ECO:0007669"/>
    <property type="project" value="TreeGrafter"/>
</dbReference>
<dbReference type="InterPro" id="IPR020841">
    <property type="entry name" value="PKS_Beta-ketoAc_synthase_dom"/>
</dbReference>
<evidence type="ECO:0000256" key="7">
    <source>
        <dbReference type="ARBA" id="ARBA00022692"/>
    </source>
</evidence>
<reference evidence="16" key="1">
    <citation type="submission" date="2018-06" db="EMBL/GenBank/DDBJ databases">
        <title>Description of a new Polynucleobacter species.</title>
        <authorList>
            <person name="Hahn M.W."/>
        </authorList>
    </citation>
    <scope>NUCLEOTIDE SEQUENCE [LARGE SCALE GENOMIC DNA]</scope>
    <source>
        <strain evidence="16">MG-25-Pas1-D2</strain>
    </source>
</reference>
<dbReference type="RefSeq" id="WP_112294932.1">
    <property type="nucleotide sequence ID" value="NZ_CBCSBS010000002.1"/>
</dbReference>
<dbReference type="Gene3D" id="3.40.47.10">
    <property type="match status" value="1"/>
</dbReference>
<accession>A0A2Z4JTW7</accession>
<dbReference type="InterPro" id="IPR014030">
    <property type="entry name" value="Ketoacyl_synth_N"/>
</dbReference>
<comment type="similarity">
    <text evidence="2 13">Belongs to the thiolase-like superfamily. Beta-ketoacyl-ACP synthases family.</text>
</comment>
<keyword evidence="5" id="KW-0997">Cell inner membrane</keyword>
<comment type="function">
    <text evidence="10">Proposed to synthesize NOD factor fatty acyl chain. Involved in the synthesis of a highly unsaturated fatty acid moiety, which forms part of a lipo-oligosaccharide that is responsible for host specificity.</text>
</comment>
<keyword evidence="4" id="KW-1003">Cell membrane</keyword>
<evidence type="ECO:0000256" key="6">
    <source>
        <dbReference type="ARBA" id="ARBA00022679"/>
    </source>
</evidence>
<dbReference type="AlphaFoldDB" id="A0A2Z4JTW7"/>
<evidence type="ECO:0000259" key="14">
    <source>
        <dbReference type="PROSITE" id="PS52004"/>
    </source>
</evidence>
<dbReference type="GO" id="GO:0005886">
    <property type="term" value="C:plasma membrane"/>
    <property type="evidence" value="ECO:0007669"/>
    <property type="project" value="UniProtKB-SubCell"/>
</dbReference>
<keyword evidence="6 13" id="KW-0808">Transferase</keyword>
<keyword evidence="8" id="KW-1133">Transmembrane helix</keyword>
<dbReference type="GO" id="GO:0006633">
    <property type="term" value="P:fatty acid biosynthetic process"/>
    <property type="evidence" value="ECO:0007669"/>
    <property type="project" value="TreeGrafter"/>
</dbReference>
<name>A0A2Z4JTW7_9BURK</name>
<evidence type="ECO:0000256" key="11">
    <source>
        <dbReference type="ARBA" id="ARBA00039445"/>
    </source>
</evidence>
<evidence type="ECO:0000256" key="12">
    <source>
        <dbReference type="ARBA" id="ARBA00041756"/>
    </source>
</evidence>
<evidence type="ECO:0000256" key="3">
    <source>
        <dbReference type="ARBA" id="ARBA00022458"/>
    </source>
</evidence>
<dbReference type="InterPro" id="IPR014031">
    <property type="entry name" value="Ketoacyl_synth_C"/>
</dbReference>
<proteinExistence type="inferred from homology"/>
<keyword evidence="7" id="KW-0812">Transmembrane</keyword>
<keyword evidence="9" id="KW-0472">Membrane</keyword>
<evidence type="ECO:0000313" key="16">
    <source>
        <dbReference type="Proteomes" id="UP000248592"/>
    </source>
</evidence>
<comment type="subcellular location">
    <subcellularLocation>
        <location evidence="1">Cell inner membrane</location>
    </subcellularLocation>
</comment>
<evidence type="ECO:0000256" key="1">
    <source>
        <dbReference type="ARBA" id="ARBA00004533"/>
    </source>
</evidence>
<dbReference type="CDD" id="cd00834">
    <property type="entry name" value="KAS_I_II"/>
    <property type="match status" value="1"/>
</dbReference>
<organism evidence="15 16">
    <name type="scientific">Polynucleobacter paneuropaeus</name>
    <dbReference type="NCBI Taxonomy" id="2527775"/>
    <lineage>
        <taxon>Bacteria</taxon>
        <taxon>Pseudomonadati</taxon>
        <taxon>Pseudomonadota</taxon>
        <taxon>Betaproteobacteria</taxon>
        <taxon>Burkholderiales</taxon>
        <taxon>Burkholderiaceae</taxon>
        <taxon>Polynucleobacter</taxon>
    </lineage>
</organism>
<dbReference type="SMART" id="SM00825">
    <property type="entry name" value="PKS_KS"/>
    <property type="match status" value="1"/>
</dbReference>
<evidence type="ECO:0000256" key="8">
    <source>
        <dbReference type="ARBA" id="ARBA00022989"/>
    </source>
</evidence>
<dbReference type="EMBL" id="CP030085">
    <property type="protein sequence ID" value="AWW50241.1"/>
    <property type="molecule type" value="Genomic_DNA"/>
</dbReference>
<dbReference type="PROSITE" id="PS52004">
    <property type="entry name" value="KS3_2"/>
    <property type="match status" value="1"/>
</dbReference>
<evidence type="ECO:0000313" key="15">
    <source>
        <dbReference type="EMBL" id="AWW50241.1"/>
    </source>
</evidence>
<dbReference type="PANTHER" id="PTHR11712">
    <property type="entry name" value="POLYKETIDE SYNTHASE-RELATED"/>
    <property type="match status" value="1"/>
</dbReference>